<sequence>MGVPTDDAVLIQKGKKPGDPHVITVNCPDKHGLGCDFCHIILDFGLYITKGDVTQVLSELELSIQKVKVTTTPDGRVLDLFFITDNIPLICSSFSNIFISTSEVRSGMEKGLLRGQLARGFCQALKQYV</sequence>
<feature type="domain" description="ACT" evidence="3">
    <location>
        <begin position="11"/>
        <end position="54"/>
    </location>
</feature>
<dbReference type="PANTHER" id="PTHR31096">
    <property type="entry name" value="ACT DOMAIN-CONTAINING PROTEIN ACR4-RELATED"/>
    <property type="match status" value="1"/>
</dbReference>
<comment type="caution">
    <text evidence="4">The sequence shown here is derived from an EMBL/GenBank/DDBJ whole genome shotgun (WGS) entry which is preliminary data.</text>
</comment>
<comment type="function">
    <text evidence="2">Binds amino acids.</text>
</comment>
<evidence type="ECO:0000313" key="5">
    <source>
        <dbReference type="Proteomes" id="UP001472677"/>
    </source>
</evidence>
<protein>
    <recommendedName>
        <fullName evidence="2">ACT domain-containing protein ACR</fullName>
    </recommendedName>
    <alternativeName>
        <fullName evidence="2">Protein ACT DOMAIN REPEATS</fullName>
    </alternativeName>
</protein>
<evidence type="ECO:0000313" key="4">
    <source>
        <dbReference type="EMBL" id="KAK8520653.1"/>
    </source>
</evidence>
<reference evidence="4 5" key="1">
    <citation type="journal article" date="2024" name="G3 (Bethesda)">
        <title>Genome assembly of Hibiscus sabdariffa L. provides insights into metabolisms of medicinal natural products.</title>
        <authorList>
            <person name="Kim T."/>
        </authorList>
    </citation>
    <scope>NUCLEOTIDE SEQUENCE [LARGE SCALE GENOMIC DNA]</scope>
    <source>
        <strain evidence="4">TK-2024</strain>
        <tissue evidence="4">Old leaves</tissue>
    </source>
</reference>
<evidence type="ECO:0000259" key="3">
    <source>
        <dbReference type="Pfam" id="PF24914"/>
    </source>
</evidence>
<dbReference type="Proteomes" id="UP001472677">
    <property type="component" value="Unassembled WGS sequence"/>
</dbReference>
<keyword evidence="1 2" id="KW-0677">Repeat</keyword>
<dbReference type="Pfam" id="PF24914">
    <property type="entry name" value="ACR10_N"/>
    <property type="match status" value="1"/>
</dbReference>
<accession>A0ABR2CLW3</accession>
<evidence type="ECO:0000256" key="1">
    <source>
        <dbReference type="ARBA" id="ARBA00022737"/>
    </source>
</evidence>
<gene>
    <name evidence="4" type="ORF">V6N12_004585</name>
</gene>
<dbReference type="InterPro" id="IPR040217">
    <property type="entry name" value="ACR1-12"/>
</dbReference>
<proteinExistence type="predicted"/>
<organism evidence="4 5">
    <name type="scientific">Hibiscus sabdariffa</name>
    <name type="common">roselle</name>
    <dbReference type="NCBI Taxonomy" id="183260"/>
    <lineage>
        <taxon>Eukaryota</taxon>
        <taxon>Viridiplantae</taxon>
        <taxon>Streptophyta</taxon>
        <taxon>Embryophyta</taxon>
        <taxon>Tracheophyta</taxon>
        <taxon>Spermatophyta</taxon>
        <taxon>Magnoliopsida</taxon>
        <taxon>eudicotyledons</taxon>
        <taxon>Gunneridae</taxon>
        <taxon>Pentapetalae</taxon>
        <taxon>rosids</taxon>
        <taxon>malvids</taxon>
        <taxon>Malvales</taxon>
        <taxon>Malvaceae</taxon>
        <taxon>Malvoideae</taxon>
        <taxon>Hibiscus</taxon>
    </lineage>
</organism>
<dbReference type="PANTHER" id="PTHR31096:SF14">
    <property type="entry name" value="ACT DOMAIN-CONTAINING PROTEIN ACR"/>
    <property type="match status" value="1"/>
</dbReference>
<evidence type="ECO:0000256" key="2">
    <source>
        <dbReference type="RuleBase" id="RU369043"/>
    </source>
</evidence>
<name>A0ABR2CLW3_9ROSI</name>
<dbReference type="EMBL" id="JBBPBM010000049">
    <property type="protein sequence ID" value="KAK8520653.1"/>
    <property type="molecule type" value="Genomic_DNA"/>
</dbReference>
<dbReference type="InterPro" id="IPR056816">
    <property type="entry name" value="ACR2/9/10_N"/>
</dbReference>
<keyword evidence="5" id="KW-1185">Reference proteome</keyword>